<dbReference type="RefSeq" id="WP_122962176.1">
    <property type="nucleotide sequence ID" value="NZ_BJMH01000028.1"/>
</dbReference>
<keyword evidence="2" id="KW-0732">Signal</keyword>
<evidence type="ECO:0000256" key="2">
    <source>
        <dbReference type="SAM" id="SignalP"/>
    </source>
</evidence>
<dbReference type="InterPro" id="IPR024453">
    <property type="entry name" value="Peptidase_C92"/>
</dbReference>
<keyword evidence="4" id="KW-1185">Reference proteome</keyword>
<sequence length="284" mass="32315">MKKLLSAFAIFALISSPLSIVNAESEYNNEEIQKVALASGKSEQEVIKLLNQRQERLKQTRENWSKIIQKQREEFKDEVDKQKANLGKKNEKVEMIRIITSIDPKFEKQNFSYNEESGELQLETTSGTGQIGTYGDILITLDSGSESSGTFYGGHAAIVSEDSNSWTIESFAKGWSPQAPKIDGVYWHINDWANRYDTVAGYHVKKASLSDYTDAALYAEDNLYKPYNFNYFDKWDTTSFYCSQIVWRAWYNQGFNLDSDGGDEVWPEDIANSSKVIPFYSAGI</sequence>
<dbReference type="Proteomes" id="UP000316882">
    <property type="component" value="Unassembled WGS sequence"/>
</dbReference>
<dbReference type="Pfam" id="PF05708">
    <property type="entry name" value="Peptidase_C92"/>
    <property type="match status" value="1"/>
</dbReference>
<gene>
    <name evidence="3" type="ORF">BPA01_43900</name>
</gene>
<dbReference type="Gene3D" id="3.90.1720.10">
    <property type="entry name" value="endopeptidase domain like (from Nostoc punctiforme)"/>
    <property type="match status" value="1"/>
</dbReference>
<reference evidence="3 4" key="1">
    <citation type="submission" date="2019-06" db="EMBL/GenBank/DDBJ databases">
        <title>Whole genome shotgun sequence of Brevibacillus parabrevis NBRC 12334.</title>
        <authorList>
            <person name="Hosoyama A."/>
            <person name="Uohara A."/>
            <person name="Ohji S."/>
            <person name="Ichikawa N."/>
        </authorList>
    </citation>
    <scope>NUCLEOTIDE SEQUENCE [LARGE SCALE GENOMIC DNA]</scope>
    <source>
        <strain evidence="3 4">NBRC 12334</strain>
    </source>
</reference>
<evidence type="ECO:0000313" key="4">
    <source>
        <dbReference type="Proteomes" id="UP000316882"/>
    </source>
</evidence>
<keyword evidence="1" id="KW-0175">Coiled coil</keyword>
<feature type="signal peptide" evidence="2">
    <location>
        <begin position="1"/>
        <end position="23"/>
    </location>
</feature>
<evidence type="ECO:0008006" key="5">
    <source>
        <dbReference type="Google" id="ProtNLM"/>
    </source>
</evidence>
<proteinExistence type="predicted"/>
<name>A0A4Y3PJY8_BREPA</name>
<dbReference type="EMBL" id="BJMH01000028">
    <property type="protein sequence ID" value="GEB34810.1"/>
    <property type="molecule type" value="Genomic_DNA"/>
</dbReference>
<evidence type="ECO:0000256" key="1">
    <source>
        <dbReference type="SAM" id="Coils"/>
    </source>
</evidence>
<feature type="coiled-coil region" evidence="1">
    <location>
        <begin position="54"/>
        <end position="92"/>
    </location>
</feature>
<dbReference type="InterPro" id="IPR038765">
    <property type="entry name" value="Papain-like_cys_pep_sf"/>
</dbReference>
<organism evidence="3 4">
    <name type="scientific">Brevibacillus parabrevis</name>
    <dbReference type="NCBI Taxonomy" id="54914"/>
    <lineage>
        <taxon>Bacteria</taxon>
        <taxon>Bacillati</taxon>
        <taxon>Bacillota</taxon>
        <taxon>Bacilli</taxon>
        <taxon>Bacillales</taxon>
        <taxon>Paenibacillaceae</taxon>
        <taxon>Brevibacillus</taxon>
    </lineage>
</organism>
<comment type="caution">
    <text evidence="3">The sequence shown here is derived from an EMBL/GenBank/DDBJ whole genome shotgun (WGS) entry which is preliminary data.</text>
</comment>
<dbReference type="AlphaFoldDB" id="A0A4Y3PJY8"/>
<protein>
    <recommendedName>
        <fullName evidence="5">Septation ring formation regulator EzrA</fullName>
    </recommendedName>
</protein>
<accession>A0A4Y3PJY8</accession>
<dbReference type="SUPFAM" id="SSF54001">
    <property type="entry name" value="Cysteine proteinases"/>
    <property type="match status" value="1"/>
</dbReference>
<evidence type="ECO:0000313" key="3">
    <source>
        <dbReference type="EMBL" id="GEB34810.1"/>
    </source>
</evidence>
<feature type="chain" id="PRO_5023099488" description="Septation ring formation regulator EzrA" evidence="2">
    <location>
        <begin position="24"/>
        <end position="284"/>
    </location>
</feature>